<accession>Q6K4G5</accession>
<evidence type="ECO:0000313" key="1">
    <source>
        <dbReference type="EMBL" id="BAD23388.1"/>
    </source>
</evidence>
<reference evidence="3" key="3">
    <citation type="journal article" date="2005" name="Nature">
        <title>The map-based sequence of the rice genome.</title>
        <authorList>
            <consortium name="International rice genome sequencing project (IRGSP)"/>
            <person name="Matsumoto T."/>
            <person name="Wu J."/>
            <person name="Kanamori H."/>
            <person name="Katayose Y."/>
            <person name="Fujisawa M."/>
            <person name="Namiki N."/>
            <person name="Mizuno H."/>
            <person name="Yamamoto K."/>
            <person name="Antonio B.A."/>
            <person name="Baba T."/>
            <person name="Sakata K."/>
            <person name="Nagamura Y."/>
            <person name="Aoki H."/>
            <person name="Arikawa K."/>
            <person name="Arita K."/>
            <person name="Bito T."/>
            <person name="Chiden Y."/>
            <person name="Fujitsuka N."/>
            <person name="Fukunaka R."/>
            <person name="Hamada M."/>
            <person name="Harada C."/>
            <person name="Hayashi A."/>
            <person name="Hijishita S."/>
            <person name="Honda M."/>
            <person name="Hosokawa S."/>
            <person name="Ichikawa Y."/>
            <person name="Idonuma A."/>
            <person name="Iijima M."/>
            <person name="Ikeda M."/>
            <person name="Ikeno M."/>
            <person name="Ito K."/>
            <person name="Ito S."/>
            <person name="Ito T."/>
            <person name="Ito Y."/>
            <person name="Ito Y."/>
            <person name="Iwabuchi A."/>
            <person name="Kamiya K."/>
            <person name="Karasawa W."/>
            <person name="Kurita K."/>
            <person name="Katagiri S."/>
            <person name="Kikuta A."/>
            <person name="Kobayashi H."/>
            <person name="Kobayashi N."/>
            <person name="Machita K."/>
            <person name="Maehara T."/>
            <person name="Masukawa M."/>
            <person name="Mizubayashi T."/>
            <person name="Mukai Y."/>
            <person name="Nagasaki H."/>
            <person name="Nagata Y."/>
            <person name="Naito S."/>
            <person name="Nakashima M."/>
            <person name="Nakama Y."/>
            <person name="Nakamichi Y."/>
            <person name="Nakamura M."/>
            <person name="Meguro A."/>
            <person name="Negishi M."/>
            <person name="Ohta I."/>
            <person name="Ohta T."/>
            <person name="Okamoto M."/>
            <person name="Ono N."/>
            <person name="Saji S."/>
            <person name="Sakaguchi M."/>
            <person name="Sakai K."/>
            <person name="Shibata M."/>
            <person name="Shimokawa T."/>
            <person name="Song J."/>
            <person name="Takazaki Y."/>
            <person name="Terasawa K."/>
            <person name="Tsugane M."/>
            <person name="Tsuji K."/>
            <person name="Ueda S."/>
            <person name="Waki K."/>
            <person name="Yamagata H."/>
            <person name="Yamamoto M."/>
            <person name="Yamamoto S."/>
            <person name="Yamane H."/>
            <person name="Yoshiki S."/>
            <person name="Yoshihara R."/>
            <person name="Yukawa K."/>
            <person name="Zhong H."/>
            <person name="Yano M."/>
            <person name="Yuan Q."/>
            <person name="Ouyang S."/>
            <person name="Liu J."/>
            <person name="Jones K.M."/>
            <person name="Gansberger K."/>
            <person name="Moffat K."/>
            <person name="Hill J."/>
            <person name="Bera J."/>
            <person name="Fadrosh D."/>
            <person name="Jin S."/>
            <person name="Johri S."/>
            <person name="Kim M."/>
            <person name="Overton L."/>
            <person name="Reardon M."/>
            <person name="Tsitrin T."/>
            <person name="Vuong H."/>
            <person name="Weaver B."/>
            <person name="Ciecko A."/>
            <person name="Tallon L."/>
            <person name="Jackson J."/>
            <person name="Pai G."/>
            <person name="Aken S.V."/>
            <person name="Utterback T."/>
            <person name="Reidmuller S."/>
            <person name="Feldblyum T."/>
            <person name="Hsiao J."/>
            <person name="Zismann V."/>
            <person name="Iobst S."/>
            <person name="de Vazeille A.R."/>
            <person name="Buell C.R."/>
            <person name="Ying K."/>
            <person name="Li Y."/>
            <person name="Lu T."/>
            <person name="Huang Y."/>
            <person name="Zhao Q."/>
            <person name="Feng Q."/>
            <person name="Zhang L."/>
            <person name="Zhu J."/>
            <person name="Weng Q."/>
            <person name="Mu J."/>
            <person name="Lu Y."/>
            <person name="Fan D."/>
            <person name="Liu Y."/>
            <person name="Guan J."/>
            <person name="Zhang Y."/>
            <person name="Yu S."/>
            <person name="Liu X."/>
            <person name="Zhang Y."/>
            <person name="Hong G."/>
            <person name="Han B."/>
            <person name="Choisne N."/>
            <person name="Demange N."/>
            <person name="Orjeda G."/>
            <person name="Samain S."/>
            <person name="Cattolico L."/>
            <person name="Pelletier E."/>
            <person name="Couloux A."/>
            <person name="Segurens B."/>
            <person name="Wincker P."/>
            <person name="D'Hont A."/>
            <person name="Scarpelli C."/>
            <person name="Weissenbach J."/>
            <person name="Salanoubat M."/>
            <person name="Quetier F."/>
            <person name="Yu Y."/>
            <person name="Kim H.R."/>
            <person name="Rambo T."/>
            <person name="Currie J."/>
            <person name="Collura K."/>
            <person name="Luo M."/>
            <person name="Yang T."/>
            <person name="Ammiraju J.S.S."/>
            <person name="Engler F."/>
            <person name="Soderlund C."/>
            <person name="Wing R.A."/>
            <person name="Palmer L.E."/>
            <person name="de la Bastide M."/>
            <person name="Spiegel L."/>
            <person name="Nascimento L."/>
            <person name="Zutavern T."/>
            <person name="O'Shaughnessy A."/>
            <person name="Dike S."/>
            <person name="Dedhia N."/>
            <person name="Preston R."/>
            <person name="Balija V."/>
            <person name="McCombie W.R."/>
            <person name="Chow T."/>
            <person name="Chen H."/>
            <person name="Chung M."/>
            <person name="Chen C."/>
            <person name="Shaw J."/>
            <person name="Wu H."/>
            <person name="Hsiao K."/>
            <person name="Chao Y."/>
            <person name="Chu M."/>
            <person name="Cheng C."/>
            <person name="Hour A."/>
            <person name="Lee P."/>
            <person name="Lin S."/>
            <person name="Lin Y."/>
            <person name="Liou J."/>
            <person name="Liu S."/>
            <person name="Hsing Y."/>
            <person name="Raghuvanshi S."/>
            <person name="Mohanty A."/>
            <person name="Bharti A.K."/>
            <person name="Gaur A."/>
            <person name="Gupta V."/>
            <person name="Kumar D."/>
            <person name="Ravi V."/>
            <person name="Vij S."/>
            <person name="Kapur A."/>
            <person name="Khurana P."/>
            <person name="Khurana P."/>
            <person name="Khurana J.P."/>
            <person name="Tyagi A.K."/>
            <person name="Gaikwad K."/>
            <person name="Singh A."/>
            <person name="Dalal V."/>
            <person name="Srivastava S."/>
            <person name="Dixit A."/>
            <person name="Pal A.K."/>
            <person name="Ghazi I.A."/>
            <person name="Yadav M."/>
            <person name="Pandit A."/>
            <person name="Bhargava A."/>
            <person name="Sureshbabu K."/>
            <person name="Batra K."/>
            <person name="Sharma T.R."/>
            <person name="Mohapatra T."/>
            <person name="Singh N.K."/>
            <person name="Messing J."/>
            <person name="Nelson A.B."/>
            <person name="Fuks G."/>
            <person name="Kavchok S."/>
            <person name="Keizer G."/>
            <person name="Linton E."/>
            <person name="Llaca V."/>
            <person name="Song R."/>
            <person name="Tanyolac B."/>
            <person name="Young S."/>
            <person name="Ho-Il K."/>
            <person name="Hahn J.H."/>
            <person name="Sangsakoo G."/>
            <person name="Vanavichit A."/>
            <person name="de Mattos Luiz.A.T."/>
            <person name="Zimmer P.D."/>
            <person name="Malone G."/>
            <person name="Dellagostin O."/>
            <person name="de Oliveira A.C."/>
            <person name="Bevan M."/>
            <person name="Bancroft I."/>
            <person name="Minx P."/>
            <person name="Cordum H."/>
            <person name="Wilson R."/>
            <person name="Cheng Z."/>
            <person name="Jin W."/>
            <person name="Jiang J."/>
            <person name="Leong S.A."/>
            <person name="Iwama H."/>
            <person name="Gojobori T."/>
            <person name="Itoh T."/>
            <person name="Niimura Y."/>
            <person name="Fujii Y."/>
            <person name="Habara T."/>
            <person name="Sakai H."/>
            <person name="Sato Y."/>
            <person name="Wilson G."/>
            <person name="Kumar K."/>
            <person name="McCouch S."/>
            <person name="Juretic N."/>
            <person name="Hoen D."/>
            <person name="Wright S."/>
            <person name="Bruskiewich R."/>
            <person name="Bureau T."/>
            <person name="Miyao A."/>
            <person name="Hirochika H."/>
            <person name="Nishikawa T."/>
            <person name="Kadowaki K."/>
            <person name="Sugiura M."/>
            <person name="Burr B."/>
            <person name="Sasaki T."/>
        </authorList>
    </citation>
    <scope>NUCLEOTIDE SEQUENCE [LARGE SCALE GENOMIC DNA]</scope>
    <source>
        <strain evidence="3">cv. Nipponbare</strain>
    </source>
</reference>
<dbReference type="EMBL" id="AP005587">
    <property type="protein sequence ID" value="BAD25991.1"/>
    <property type="molecule type" value="Genomic_DNA"/>
</dbReference>
<reference evidence="2" key="2">
    <citation type="submission" date="2002-07" db="EMBL/GenBank/DDBJ databases">
        <title>Oryza sativa nipponbare(GA3) genomic DNA, chromosome 9, PAC clone:P0499G10.</title>
        <authorList>
            <person name="Sasaki T."/>
            <person name="Matsumoto T."/>
            <person name="Hattori M."/>
            <person name="Sakaki Y."/>
            <person name="Katayose Y."/>
        </authorList>
    </citation>
    <scope>NUCLEOTIDE SEQUENCE</scope>
</reference>
<sequence length="66" mass="7077">MEVMPDPYQPREQLAVSFSVAAAAVSTSSAVAARRAAERHEHHPPVCSLGQTVCDNTDGHKDVLSF</sequence>
<dbReference type="AlphaFoldDB" id="Q6K4G5"/>
<reference evidence="3" key="4">
    <citation type="journal article" date="2008" name="Nucleic Acids Res.">
        <title>The rice annotation project database (RAP-DB): 2008 update.</title>
        <authorList>
            <consortium name="The rice annotation project (RAP)"/>
        </authorList>
    </citation>
    <scope>GENOME REANNOTATION</scope>
    <source>
        <strain evidence="3">cv. Nipponbare</strain>
    </source>
</reference>
<evidence type="ECO:0000313" key="2">
    <source>
        <dbReference type="EMBL" id="BAD25991.1"/>
    </source>
</evidence>
<proteinExistence type="predicted"/>
<gene>
    <name evidence="1" type="ORF">OJ1451_A02.21</name>
    <name evidence="2" type="ORF">P0499G10.2</name>
</gene>
<protein>
    <submittedName>
        <fullName evidence="1">Uncharacterized protein</fullName>
    </submittedName>
</protein>
<reference evidence="1" key="1">
    <citation type="submission" date="2002-07" db="EMBL/GenBank/DDBJ databases">
        <title>Oryza sativa nipponbare(GA3) genomic DNA, chromosome 9, BAC clone:OJ1451_A02.</title>
        <authorList>
            <person name="Sasaki T."/>
            <person name="Matsumoto T."/>
            <person name="Hattori M."/>
            <person name="Sakaki Y."/>
            <person name="Katayose Y."/>
        </authorList>
    </citation>
    <scope>NUCLEOTIDE SEQUENCE</scope>
</reference>
<dbReference type="Proteomes" id="UP000000763">
    <property type="component" value="Chromosome 9"/>
</dbReference>
<evidence type="ECO:0000313" key="3">
    <source>
        <dbReference type="Proteomes" id="UP000000763"/>
    </source>
</evidence>
<organism evidence="1 3">
    <name type="scientific">Oryza sativa subsp. japonica</name>
    <name type="common">Rice</name>
    <dbReference type="NCBI Taxonomy" id="39947"/>
    <lineage>
        <taxon>Eukaryota</taxon>
        <taxon>Viridiplantae</taxon>
        <taxon>Streptophyta</taxon>
        <taxon>Embryophyta</taxon>
        <taxon>Tracheophyta</taxon>
        <taxon>Spermatophyta</taxon>
        <taxon>Magnoliopsida</taxon>
        <taxon>Liliopsida</taxon>
        <taxon>Poales</taxon>
        <taxon>Poaceae</taxon>
        <taxon>BOP clade</taxon>
        <taxon>Oryzoideae</taxon>
        <taxon>Oryzeae</taxon>
        <taxon>Oryzinae</taxon>
        <taxon>Oryza</taxon>
        <taxon>Oryza sativa</taxon>
    </lineage>
</organism>
<dbReference type="EMBL" id="AP005571">
    <property type="protein sequence ID" value="BAD23388.1"/>
    <property type="molecule type" value="Genomic_DNA"/>
</dbReference>
<name>Q6K4G5_ORYSJ</name>